<evidence type="ECO:0000256" key="4">
    <source>
        <dbReference type="ARBA" id="ARBA00022989"/>
    </source>
</evidence>
<sequence>MQGVQAPASQHSASGLRDHILQTENHWTLYQGRDINFILTICIRESDKKGTEPETKMAVEGGAKCIKYLLFFFNFLFWICGLALIVLGVLAQLALNTTLVIHQASGSAVPLVLIGVGVIIFFIAFFGCCGAWKENHCMVSTFSVLLSIIVIVEIGAAIAGYIYRGQINQIVEDSFKDMVNKYNTSSEDVRKAVDNMQKELRCCGVNASADWINFGPDKTSVPDSCCITEAKGCGSGTMHDADKVYQTGCLSAVEALLKKNVQLVIVAAIVIAILQVTGIVFACLLMKSIRSGYEVM</sequence>
<dbReference type="PROSITE" id="PS00421">
    <property type="entry name" value="TM4_1"/>
    <property type="match status" value="1"/>
</dbReference>
<accession>A0A9Q1FGL0</accession>
<evidence type="ECO:0000313" key="7">
    <source>
        <dbReference type="EMBL" id="KAJ8358540.1"/>
    </source>
</evidence>
<dbReference type="GO" id="GO:0005886">
    <property type="term" value="C:plasma membrane"/>
    <property type="evidence" value="ECO:0007669"/>
    <property type="project" value="TreeGrafter"/>
</dbReference>
<keyword evidence="5 6" id="KW-0472">Membrane</keyword>
<dbReference type="AlphaFoldDB" id="A0A9Q1FGL0"/>
<proteinExistence type="inferred from homology"/>
<evidence type="ECO:0000256" key="3">
    <source>
        <dbReference type="ARBA" id="ARBA00022692"/>
    </source>
</evidence>
<comment type="subcellular location">
    <subcellularLocation>
        <location evidence="1">Membrane</location>
        <topology evidence="1">Multi-pass membrane protein</topology>
    </subcellularLocation>
</comment>
<organism evidence="7 8">
    <name type="scientific">Synaphobranchus kaupii</name>
    <name type="common">Kaup's arrowtooth eel</name>
    <dbReference type="NCBI Taxonomy" id="118154"/>
    <lineage>
        <taxon>Eukaryota</taxon>
        <taxon>Metazoa</taxon>
        <taxon>Chordata</taxon>
        <taxon>Craniata</taxon>
        <taxon>Vertebrata</taxon>
        <taxon>Euteleostomi</taxon>
        <taxon>Actinopterygii</taxon>
        <taxon>Neopterygii</taxon>
        <taxon>Teleostei</taxon>
        <taxon>Anguilliformes</taxon>
        <taxon>Synaphobranchidae</taxon>
        <taxon>Synaphobranchus</taxon>
    </lineage>
</organism>
<dbReference type="PANTHER" id="PTHR19282:SF456">
    <property type="entry name" value="CD63 MOLECULE"/>
    <property type="match status" value="1"/>
</dbReference>
<keyword evidence="8" id="KW-1185">Reference proteome</keyword>
<dbReference type="InterPro" id="IPR018503">
    <property type="entry name" value="Tetraspanin_CS"/>
</dbReference>
<evidence type="ECO:0000256" key="6">
    <source>
        <dbReference type="SAM" id="Phobius"/>
    </source>
</evidence>
<feature type="transmembrane region" description="Helical" evidence="6">
    <location>
        <begin position="144"/>
        <end position="163"/>
    </location>
</feature>
<dbReference type="Pfam" id="PF00335">
    <property type="entry name" value="Tetraspanin"/>
    <property type="match status" value="1"/>
</dbReference>
<gene>
    <name evidence="7" type="ORF">SKAU_G00150650</name>
</gene>
<dbReference type="SUPFAM" id="SSF48652">
    <property type="entry name" value="Tetraspanin"/>
    <property type="match status" value="1"/>
</dbReference>
<name>A0A9Q1FGL0_SYNKA</name>
<evidence type="ECO:0000313" key="8">
    <source>
        <dbReference type="Proteomes" id="UP001152622"/>
    </source>
</evidence>
<evidence type="ECO:0008006" key="9">
    <source>
        <dbReference type="Google" id="ProtNLM"/>
    </source>
</evidence>
<comment type="caution">
    <text evidence="7">The sequence shown here is derived from an EMBL/GenBank/DDBJ whole genome shotgun (WGS) entry which is preliminary data.</text>
</comment>
<feature type="transmembrane region" description="Helical" evidence="6">
    <location>
        <begin position="68"/>
        <end position="91"/>
    </location>
</feature>
<evidence type="ECO:0000256" key="5">
    <source>
        <dbReference type="ARBA" id="ARBA00023136"/>
    </source>
</evidence>
<comment type="similarity">
    <text evidence="2">Belongs to the tetraspanin (TM4SF) family.</text>
</comment>
<dbReference type="PRINTS" id="PR00259">
    <property type="entry name" value="TMFOUR"/>
</dbReference>
<dbReference type="InterPro" id="IPR018499">
    <property type="entry name" value="Tetraspanin/Peripherin"/>
</dbReference>
<feature type="transmembrane region" description="Helical" evidence="6">
    <location>
        <begin position="111"/>
        <end position="132"/>
    </location>
</feature>
<keyword evidence="4 6" id="KW-1133">Transmembrane helix</keyword>
<dbReference type="Gene3D" id="1.10.1450.10">
    <property type="entry name" value="Tetraspanin"/>
    <property type="match status" value="1"/>
</dbReference>
<feature type="transmembrane region" description="Helical" evidence="6">
    <location>
        <begin position="263"/>
        <end position="286"/>
    </location>
</feature>
<dbReference type="PANTHER" id="PTHR19282">
    <property type="entry name" value="TETRASPANIN"/>
    <property type="match status" value="1"/>
</dbReference>
<dbReference type="Proteomes" id="UP001152622">
    <property type="component" value="Chromosome 5"/>
</dbReference>
<dbReference type="GO" id="GO:1900746">
    <property type="term" value="P:regulation of vascular endothelial growth factor signaling pathway"/>
    <property type="evidence" value="ECO:0007669"/>
    <property type="project" value="TreeGrafter"/>
</dbReference>
<evidence type="ECO:0000256" key="1">
    <source>
        <dbReference type="ARBA" id="ARBA00004141"/>
    </source>
</evidence>
<dbReference type="EMBL" id="JAINUF010000005">
    <property type="protein sequence ID" value="KAJ8358540.1"/>
    <property type="molecule type" value="Genomic_DNA"/>
</dbReference>
<dbReference type="OrthoDB" id="10033535at2759"/>
<keyword evidence="3 6" id="KW-0812">Transmembrane</keyword>
<protein>
    <recommendedName>
        <fullName evidence="9">Tetraspanin</fullName>
    </recommendedName>
</protein>
<evidence type="ECO:0000256" key="2">
    <source>
        <dbReference type="ARBA" id="ARBA00006840"/>
    </source>
</evidence>
<dbReference type="InterPro" id="IPR008952">
    <property type="entry name" value="Tetraspanin_EC2_sf"/>
</dbReference>
<reference evidence="7" key="1">
    <citation type="journal article" date="2023" name="Science">
        <title>Genome structures resolve the early diversification of teleost fishes.</title>
        <authorList>
            <person name="Parey E."/>
            <person name="Louis A."/>
            <person name="Montfort J."/>
            <person name="Bouchez O."/>
            <person name="Roques C."/>
            <person name="Iampietro C."/>
            <person name="Lluch J."/>
            <person name="Castinel A."/>
            <person name="Donnadieu C."/>
            <person name="Desvignes T."/>
            <person name="Floi Bucao C."/>
            <person name="Jouanno E."/>
            <person name="Wen M."/>
            <person name="Mejri S."/>
            <person name="Dirks R."/>
            <person name="Jansen H."/>
            <person name="Henkel C."/>
            <person name="Chen W.J."/>
            <person name="Zahm M."/>
            <person name="Cabau C."/>
            <person name="Klopp C."/>
            <person name="Thompson A.W."/>
            <person name="Robinson-Rechavi M."/>
            <person name="Braasch I."/>
            <person name="Lecointre G."/>
            <person name="Bobe J."/>
            <person name="Postlethwait J.H."/>
            <person name="Berthelot C."/>
            <person name="Roest Crollius H."/>
            <person name="Guiguen Y."/>
        </authorList>
    </citation>
    <scope>NUCLEOTIDE SEQUENCE</scope>
    <source>
        <strain evidence="7">WJC10195</strain>
    </source>
</reference>